<reference evidence="1 2" key="1">
    <citation type="submission" date="2017-01" db="EMBL/GenBank/DDBJ databases">
        <title>Bacillus cereus isolates.</title>
        <authorList>
            <person name="Beno S.M."/>
        </authorList>
    </citation>
    <scope>NUCLEOTIDE SEQUENCE [LARGE SCALE GENOMIC DNA]</scope>
    <source>
        <strain evidence="1 2">FSL H8-0485</strain>
    </source>
</reference>
<proteinExistence type="predicted"/>
<accession>A0A1S9TRT3</accession>
<name>A0A1S9TRT3_BACCE</name>
<dbReference type="RefSeq" id="WP_078204684.1">
    <property type="nucleotide sequence ID" value="NZ_MUAJ01000007.1"/>
</dbReference>
<dbReference type="Proteomes" id="UP000190906">
    <property type="component" value="Unassembled WGS sequence"/>
</dbReference>
<evidence type="ECO:0008006" key="3">
    <source>
        <dbReference type="Google" id="ProtNLM"/>
    </source>
</evidence>
<comment type="caution">
    <text evidence="1">The sequence shown here is derived from an EMBL/GenBank/DDBJ whole genome shotgun (WGS) entry which is preliminary data.</text>
</comment>
<gene>
    <name evidence="1" type="ORF">BW897_11025</name>
</gene>
<organism evidence="1 2">
    <name type="scientific">Bacillus cereus</name>
    <dbReference type="NCBI Taxonomy" id="1396"/>
    <lineage>
        <taxon>Bacteria</taxon>
        <taxon>Bacillati</taxon>
        <taxon>Bacillota</taxon>
        <taxon>Bacilli</taxon>
        <taxon>Bacillales</taxon>
        <taxon>Bacillaceae</taxon>
        <taxon>Bacillus</taxon>
        <taxon>Bacillus cereus group</taxon>
    </lineage>
</organism>
<sequence>MLQYNLNELDNLQKGRQGEEFAKLKFKYYGFDICASKVFGKGLGFKIKKDDNYYDIKVRTLTKLDYVYFKKNTISLRDDLFVVWVLFNGGKEPNLYLIPSTVWETPNDVFVSRDYEGLKTNPEWGINISGKNLPEMEQYRFEKTISMML</sequence>
<evidence type="ECO:0000313" key="2">
    <source>
        <dbReference type="Proteomes" id="UP000190906"/>
    </source>
</evidence>
<dbReference type="AlphaFoldDB" id="A0A1S9TRT3"/>
<protein>
    <recommendedName>
        <fullName evidence="3">DUF4365 domain-containing protein</fullName>
    </recommendedName>
</protein>
<evidence type="ECO:0000313" key="1">
    <source>
        <dbReference type="EMBL" id="OOR12637.1"/>
    </source>
</evidence>
<dbReference type="EMBL" id="MUAJ01000007">
    <property type="protein sequence ID" value="OOR12637.1"/>
    <property type="molecule type" value="Genomic_DNA"/>
</dbReference>